<sequence length="284" mass="32565">MLWRQRKADRLDLGKRGPIDERALWTELRPVRWLAEAERPGTPVLEIVSVCKAEVPGLVRDHGHAFIRLVDEEGGIRPIGFFPDESTGVEPDDFPGLRMPGMLLLPDKYDRIAWNPLITRIALSRPAFDGICTRIEQMQRGKGEGELGFDLLDQSCVGFVVRIASLARIRVEAEVRLTDFADGAGVAAGPTWRRHLGRLVPRPLYRLLFNLALSSHGGFCTVSRQWDKSGDEPVLRMIRGIEPVFTRWRDLWFRHVPFYHVRALREWQRKVEREGLEPYRLAEA</sequence>
<protein>
    <submittedName>
        <fullName evidence="1">Uncharacterized protein</fullName>
    </submittedName>
</protein>
<comment type="caution">
    <text evidence="1">The sequence shown here is derived from an EMBL/GenBank/DDBJ whole genome shotgun (WGS) entry which is preliminary data.</text>
</comment>
<accession>A0ABV3PMG2</accession>
<evidence type="ECO:0000313" key="1">
    <source>
        <dbReference type="EMBL" id="MEW9306499.1"/>
    </source>
</evidence>
<name>A0ABV3PMG2_9HYPH</name>
<dbReference type="EMBL" id="JBFNQD010000003">
    <property type="protein sequence ID" value="MEW9306499.1"/>
    <property type="molecule type" value="Genomic_DNA"/>
</dbReference>
<reference evidence="1 2" key="1">
    <citation type="submission" date="2024-07" db="EMBL/GenBank/DDBJ databases">
        <title>Description of Labrys sedimenti sp. nov., isolated from a diclofenac-degrading enrichment culture.</title>
        <authorList>
            <person name="Tancsics A."/>
            <person name="Csepanyi A."/>
        </authorList>
    </citation>
    <scope>NUCLEOTIDE SEQUENCE [LARGE SCALE GENOMIC DNA]</scope>
    <source>
        <strain evidence="1 2">LMG 23578</strain>
    </source>
</reference>
<gene>
    <name evidence="1" type="ORF">ABXS05_13190</name>
</gene>
<keyword evidence="2" id="KW-1185">Reference proteome</keyword>
<proteinExistence type="predicted"/>
<dbReference type="RefSeq" id="WP_367624209.1">
    <property type="nucleotide sequence ID" value="NZ_JBFNQD010000003.1"/>
</dbReference>
<evidence type="ECO:0000313" key="2">
    <source>
        <dbReference type="Proteomes" id="UP001555786"/>
    </source>
</evidence>
<dbReference type="Proteomes" id="UP001555786">
    <property type="component" value="Unassembled WGS sequence"/>
</dbReference>
<organism evidence="1 2">
    <name type="scientific">Labrys neptuniae</name>
    <dbReference type="NCBI Taxonomy" id="376174"/>
    <lineage>
        <taxon>Bacteria</taxon>
        <taxon>Pseudomonadati</taxon>
        <taxon>Pseudomonadota</taxon>
        <taxon>Alphaproteobacteria</taxon>
        <taxon>Hyphomicrobiales</taxon>
        <taxon>Xanthobacteraceae</taxon>
        <taxon>Labrys</taxon>
    </lineage>
</organism>